<comment type="caution">
    <text evidence="4">The sequence shown here is derived from an EMBL/GenBank/DDBJ whole genome shotgun (WGS) entry which is preliminary data.</text>
</comment>
<evidence type="ECO:0000256" key="2">
    <source>
        <dbReference type="SAM" id="MobiDB-lite"/>
    </source>
</evidence>
<protein>
    <submittedName>
        <fullName evidence="4">Uncharacterized protein</fullName>
    </submittedName>
</protein>
<dbReference type="EMBL" id="MGAL01000017">
    <property type="protein sequence ID" value="OGK48345.1"/>
    <property type="molecule type" value="Genomic_DNA"/>
</dbReference>
<evidence type="ECO:0000256" key="3">
    <source>
        <dbReference type="SAM" id="Phobius"/>
    </source>
</evidence>
<keyword evidence="1" id="KW-0175">Coiled coil</keyword>
<proteinExistence type="predicted"/>
<keyword evidence="3" id="KW-0812">Transmembrane</keyword>
<sequence length="609" mass="67719">MTSQVAGYIGKQFENGFVGYLTEANFFATLSLEEGVTADEGKKFLDDFKQALLQASINNLSEFESGLSGIIVKLNFPAHFSLAAGYINQNVLYVKTVGKGQIYYRRGNEFDLLMDGDKSASGYVQEYDCAIFTTLNSREQIGEETDMKAFIDMSPPHDIVEKLKNEKYEEHGTGFVALFVEFTSQAEAEVSPPSTTLDPSIATGTPTQAVSTPQAPTVPISVSPVAPTQPPSVQPQSSNLTVPQVQFFKSKKLTIVAVIAIFVILVWSVVFGYQRRIAAQLQKQIETSQQKIGELLQKSRDEAFINVDQAVVYLDQAKNELASLKKQIGTTHEQDIVELEKKIQETEGAIIKREEKTFEEFYDLALEDKGTQGITAYLDENQLAILDTKNSMVYVLSLDKKAITSYAASEVKNGSLVALYDNQVFFFSPKNGVYKFASESKADQVIKADSDWGSIVDMEVYNGNIYLLDSKNDEVYKYLVAESGYSNKTSYFQSGQSVDLDSAVDMSIDSAIYIAQKNDVLKYLNGQKDPFDTKYPDRTPNIDGIYTNADLEQVFVWDTGVGILYVVEKDGKYNRQLASSIIRKAKKILIYDKQALVFDGAKLYSIALN</sequence>
<evidence type="ECO:0000256" key="1">
    <source>
        <dbReference type="SAM" id="Coils"/>
    </source>
</evidence>
<keyword evidence="3" id="KW-0472">Membrane</keyword>
<reference evidence="4 5" key="1">
    <citation type="journal article" date="2016" name="Nat. Commun.">
        <title>Thousands of microbial genomes shed light on interconnected biogeochemical processes in an aquifer system.</title>
        <authorList>
            <person name="Anantharaman K."/>
            <person name="Brown C.T."/>
            <person name="Hug L.A."/>
            <person name="Sharon I."/>
            <person name="Castelle C.J."/>
            <person name="Probst A.J."/>
            <person name="Thomas B.C."/>
            <person name="Singh A."/>
            <person name="Wilkins M.J."/>
            <person name="Karaoz U."/>
            <person name="Brodie E.L."/>
            <person name="Williams K.H."/>
            <person name="Hubbard S.S."/>
            <person name="Banfield J.F."/>
        </authorList>
    </citation>
    <scope>NUCLEOTIDE SEQUENCE [LARGE SCALE GENOMIC DNA]</scope>
</reference>
<name>A0A1F7IYE8_9BACT</name>
<feature type="compositionally biased region" description="Polar residues" evidence="2">
    <location>
        <begin position="190"/>
        <end position="215"/>
    </location>
</feature>
<evidence type="ECO:0000313" key="4">
    <source>
        <dbReference type="EMBL" id="OGK48345.1"/>
    </source>
</evidence>
<accession>A0A1F7IYE8</accession>
<evidence type="ECO:0000313" key="5">
    <source>
        <dbReference type="Proteomes" id="UP000177141"/>
    </source>
</evidence>
<organism evidence="4 5">
    <name type="scientific">Candidatus Roizmanbacteria bacterium RIFCSPLOWO2_01_FULL_38_12</name>
    <dbReference type="NCBI Taxonomy" id="1802061"/>
    <lineage>
        <taxon>Bacteria</taxon>
        <taxon>Candidatus Roizmaniibacteriota</taxon>
    </lineage>
</organism>
<dbReference type="SUPFAM" id="SSF63825">
    <property type="entry name" value="YWTD domain"/>
    <property type="match status" value="1"/>
</dbReference>
<feature type="coiled-coil region" evidence="1">
    <location>
        <begin position="278"/>
        <end position="356"/>
    </location>
</feature>
<feature type="region of interest" description="Disordered" evidence="2">
    <location>
        <begin position="190"/>
        <end position="216"/>
    </location>
</feature>
<feature type="transmembrane region" description="Helical" evidence="3">
    <location>
        <begin position="253"/>
        <end position="273"/>
    </location>
</feature>
<dbReference type="AlphaFoldDB" id="A0A1F7IYE8"/>
<dbReference type="STRING" id="1802061.A3A93_01770"/>
<dbReference type="Proteomes" id="UP000177141">
    <property type="component" value="Unassembled WGS sequence"/>
</dbReference>
<gene>
    <name evidence="4" type="ORF">A3A93_01770</name>
</gene>
<keyword evidence="3" id="KW-1133">Transmembrane helix</keyword>